<dbReference type="AlphaFoldDB" id="A0A1J8QXT6"/>
<dbReference type="EMBL" id="LVVM01003769">
    <property type="protein sequence ID" value="OJA14290.1"/>
    <property type="molecule type" value="Genomic_DNA"/>
</dbReference>
<comment type="caution">
    <text evidence="1">The sequence shown here is derived from an EMBL/GenBank/DDBJ whole genome shotgun (WGS) entry which is preliminary data.</text>
</comment>
<dbReference type="OrthoDB" id="427030at2759"/>
<dbReference type="Proteomes" id="UP000183567">
    <property type="component" value="Unassembled WGS sequence"/>
</dbReference>
<name>A0A1J8QXT6_9AGAM</name>
<proteinExistence type="predicted"/>
<gene>
    <name evidence="1" type="ORF">AZE42_10373</name>
</gene>
<evidence type="ECO:0000313" key="1">
    <source>
        <dbReference type="EMBL" id="OJA14290.1"/>
    </source>
</evidence>
<protein>
    <submittedName>
        <fullName evidence="1">Uncharacterized protein</fullName>
    </submittedName>
</protein>
<sequence>MHAAPSPYKASRLAQWGAHTMKFYLGEFHLQAHVKSHLFESERDSGRFSTSMSIRIYTKEPNLILCGIPITKAIYLVSIQ</sequence>
<reference evidence="1 2" key="1">
    <citation type="submission" date="2016-03" db="EMBL/GenBank/DDBJ databases">
        <title>Comparative genomics of the ectomycorrhizal sister species Rhizopogon vinicolor and Rhizopogon vesiculosus (Basidiomycota: Boletales) reveals a divergence of the mating type B locus.</title>
        <authorList>
            <person name="Mujic A.B."/>
            <person name="Kuo A."/>
            <person name="Tritt A."/>
            <person name="Lipzen A."/>
            <person name="Chen C."/>
            <person name="Johnson J."/>
            <person name="Sharma A."/>
            <person name="Barry K."/>
            <person name="Grigoriev I.V."/>
            <person name="Spatafora J.W."/>
        </authorList>
    </citation>
    <scope>NUCLEOTIDE SEQUENCE [LARGE SCALE GENOMIC DNA]</scope>
    <source>
        <strain evidence="1 2">AM-OR11-056</strain>
    </source>
</reference>
<evidence type="ECO:0000313" key="2">
    <source>
        <dbReference type="Proteomes" id="UP000183567"/>
    </source>
</evidence>
<accession>A0A1J8QXT6</accession>
<keyword evidence="2" id="KW-1185">Reference proteome</keyword>
<organism evidence="1 2">
    <name type="scientific">Rhizopogon vesiculosus</name>
    <dbReference type="NCBI Taxonomy" id="180088"/>
    <lineage>
        <taxon>Eukaryota</taxon>
        <taxon>Fungi</taxon>
        <taxon>Dikarya</taxon>
        <taxon>Basidiomycota</taxon>
        <taxon>Agaricomycotina</taxon>
        <taxon>Agaricomycetes</taxon>
        <taxon>Agaricomycetidae</taxon>
        <taxon>Boletales</taxon>
        <taxon>Suillineae</taxon>
        <taxon>Rhizopogonaceae</taxon>
        <taxon>Rhizopogon</taxon>
    </lineage>
</organism>